<dbReference type="GO" id="GO:0005634">
    <property type="term" value="C:nucleus"/>
    <property type="evidence" value="ECO:0007669"/>
    <property type="project" value="UniProtKB-SubCell"/>
</dbReference>
<dbReference type="Gene3D" id="2.30.30.40">
    <property type="entry name" value="SH3 Domains"/>
    <property type="match status" value="1"/>
</dbReference>
<dbReference type="InterPro" id="IPR037781">
    <property type="entry name" value="SKAP_fam"/>
</dbReference>
<dbReference type="Proteomes" id="UP001148018">
    <property type="component" value="Unassembled WGS sequence"/>
</dbReference>
<dbReference type="PANTHER" id="PTHR15129">
    <property type="entry name" value="SRC-ASSOCIATED ADAPTOR PROTEIN"/>
    <property type="match status" value="1"/>
</dbReference>
<keyword evidence="4" id="KW-1003">Cell membrane</keyword>
<dbReference type="EMBL" id="JANIIK010000040">
    <property type="protein sequence ID" value="KAJ3607445.1"/>
    <property type="molecule type" value="Genomic_DNA"/>
</dbReference>
<comment type="subcellular location">
    <subcellularLocation>
        <location evidence="2">Cell membrane</location>
    </subcellularLocation>
    <subcellularLocation>
        <location evidence="3">Cytoplasm</location>
    </subcellularLocation>
    <subcellularLocation>
        <location evidence="1">Nucleus</location>
    </subcellularLocation>
</comment>
<feature type="compositionally biased region" description="Polar residues" evidence="9">
    <location>
        <begin position="183"/>
        <end position="202"/>
    </location>
</feature>
<keyword evidence="7" id="KW-0472">Membrane</keyword>
<evidence type="ECO:0000256" key="8">
    <source>
        <dbReference type="ARBA" id="ARBA00023242"/>
    </source>
</evidence>
<dbReference type="SUPFAM" id="SSF50044">
    <property type="entry name" value="SH3-domain"/>
    <property type="match status" value="1"/>
</dbReference>
<dbReference type="GO" id="GO:0005886">
    <property type="term" value="C:plasma membrane"/>
    <property type="evidence" value="ECO:0007669"/>
    <property type="project" value="UniProtKB-SubCell"/>
</dbReference>
<dbReference type="InterPro" id="IPR036028">
    <property type="entry name" value="SH3-like_dom_sf"/>
</dbReference>
<dbReference type="OrthoDB" id="243840at2759"/>
<gene>
    <name evidence="10" type="ORF">NHX12_024496</name>
</gene>
<dbReference type="PANTHER" id="PTHR15129:SF1">
    <property type="entry name" value="SRC KINASE-ASSOCIATED PHOSPHOPROTEIN 1"/>
    <property type="match status" value="1"/>
</dbReference>
<evidence type="ECO:0000313" key="11">
    <source>
        <dbReference type="Proteomes" id="UP001148018"/>
    </source>
</evidence>
<dbReference type="AlphaFoldDB" id="A0A9Q0EL36"/>
<feature type="non-terminal residue" evidence="10">
    <location>
        <position position="212"/>
    </location>
</feature>
<keyword evidence="6" id="KW-0597">Phosphoprotein</keyword>
<dbReference type="GO" id="GO:0005737">
    <property type="term" value="C:cytoplasm"/>
    <property type="evidence" value="ECO:0007669"/>
    <property type="project" value="UniProtKB-SubCell"/>
</dbReference>
<evidence type="ECO:0000256" key="5">
    <source>
        <dbReference type="ARBA" id="ARBA00022490"/>
    </source>
</evidence>
<evidence type="ECO:0000256" key="6">
    <source>
        <dbReference type="ARBA" id="ARBA00022553"/>
    </source>
</evidence>
<reference evidence="10" key="1">
    <citation type="submission" date="2022-07" db="EMBL/GenBank/DDBJ databases">
        <title>Chromosome-level genome of Muraenolepis orangiensis.</title>
        <authorList>
            <person name="Kim J."/>
        </authorList>
    </citation>
    <scope>NUCLEOTIDE SEQUENCE</scope>
    <source>
        <strain evidence="10">KU_S4_2022</strain>
        <tissue evidence="10">Muscle</tissue>
    </source>
</reference>
<keyword evidence="5" id="KW-0963">Cytoplasm</keyword>
<keyword evidence="8" id="KW-0539">Nucleus</keyword>
<evidence type="ECO:0000256" key="1">
    <source>
        <dbReference type="ARBA" id="ARBA00004123"/>
    </source>
</evidence>
<organism evidence="10 11">
    <name type="scientific">Muraenolepis orangiensis</name>
    <name type="common">Patagonian moray cod</name>
    <dbReference type="NCBI Taxonomy" id="630683"/>
    <lineage>
        <taxon>Eukaryota</taxon>
        <taxon>Metazoa</taxon>
        <taxon>Chordata</taxon>
        <taxon>Craniata</taxon>
        <taxon>Vertebrata</taxon>
        <taxon>Euteleostomi</taxon>
        <taxon>Actinopterygii</taxon>
        <taxon>Neopterygii</taxon>
        <taxon>Teleostei</taxon>
        <taxon>Neoteleostei</taxon>
        <taxon>Acanthomorphata</taxon>
        <taxon>Zeiogadaria</taxon>
        <taxon>Gadariae</taxon>
        <taxon>Gadiformes</taxon>
        <taxon>Muraenolepidoidei</taxon>
        <taxon>Muraenolepididae</taxon>
        <taxon>Muraenolepis</taxon>
    </lineage>
</organism>
<sequence length="212" mass="23470">QGSSEGQRTGLSFDKTALSSTWAPRRVTGQSRCPGRGGGDDDPVIRQVRLPGSPDHSPVSGQIQPVASQELSNILKQGHLEKKRQDKQQKGSFYINGYTVAQMGNLRKVSRKMSCFELSAPGRRTYQGLWDCEGDHPDELTFHRGDLIYILSKNPLNPRGDEESRRRRGGEQEETRRRRGAAQENTNQPLRGKTAEQTTTGIRTDGTGHGAT</sequence>
<evidence type="ECO:0000256" key="9">
    <source>
        <dbReference type="SAM" id="MobiDB-lite"/>
    </source>
</evidence>
<evidence type="ECO:0000256" key="4">
    <source>
        <dbReference type="ARBA" id="ARBA00022475"/>
    </source>
</evidence>
<evidence type="ECO:0000256" key="3">
    <source>
        <dbReference type="ARBA" id="ARBA00004496"/>
    </source>
</evidence>
<keyword evidence="11" id="KW-1185">Reference proteome</keyword>
<evidence type="ECO:0000313" key="10">
    <source>
        <dbReference type="EMBL" id="KAJ3607445.1"/>
    </source>
</evidence>
<evidence type="ECO:0000256" key="7">
    <source>
        <dbReference type="ARBA" id="ARBA00023136"/>
    </source>
</evidence>
<evidence type="ECO:0000256" key="2">
    <source>
        <dbReference type="ARBA" id="ARBA00004236"/>
    </source>
</evidence>
<feature type="compositionally biased region" description="Basic and acidic residues" evidence="9">
    <location>
        <begin position="159"/>
        <end position="176"/>
    </location>
</feature>
<name>A0A9Q0EL36_9TELE</name>
<feature type="region of interest" description="Disordered" evidence="9">
    <location>
        <begin position="152"/>
        <end position="212"/>
    </location>
</feature>
<feature type="compositionally biased region" description="Polar residues" evidence="9">
    <location>
        <begin position="1"/>
        <end position="10"/>
    </location>
</feature>
<proteinExistence type="predicted"/>
<feature type="region of interest" description="Disordered" evidence="9">
    <location>
        <begin position="1"/>
        <end position="43"/>
    </location>
</feature>
<comment type="caution">
    <text evidence="10">The sequence shown here is derived from an EMBL/GenBank/DDBJ whole genome shotgun (WGS) entry which is preliminary data.</text>
</comment>
<protein>
    <submittedName>
        <fullName evidence="10">Uncharacterized protein</fullName>
    </submittedName>
</protein>
<dbReference type="SUPFAM" id="SSF50729">
    <property type="entry name" value="PH domain-like"/>
    <property type="match status" value="1"/>
</dbReference>
<accession>A0A9Q0EL36</accession>